<dbReference type="PROSITE" id="PS50110">
    <property type="entry name" value="RESPONSE_REGULATORY"/>
    <property type="match status" value="1"/>
</dbReference>
<evidence type="ECO:0000256" key="2">
    <source>
        <dbReference type="ARBA" id="ARBA00018672"/>
    </source>
</evidence>
<evidence type="ECO:0000313" key="13">
    <source>
        <dbReference type="EMBL" id="MCU6726022.1"/>
    </source>
</evidence>
<comment type="subcellular location">
    <subcellularLocation>
        <location evidence="1">Cytoplasm</location>
    </subcellularLocation>
</comment>
<reference evidence="13 14" key="1">
    <citation type="journal article" date="2021" name="ISME Commun">
        <title>Automated analysis of genomic sequences facilitates high-throughput and comprehensive description of bacteria.</title>
        <authorList>
            <person name="Hitch T.C.A."/>
        </authorList>
    </citation>
    <scope>NUCLEOTIDE SEQUENCE [LARGE SCALE GENOMIC DNA]</scope>
    <source>
        <strain evidence="13 14">Sanger_29</strain>
    </source>
</reference>
<evidence type="ECO:0000313" key="14">
    <source>
        <dbReference type="Proteomes" id="UP001652338"/>
    </source>
</evidence>
<keyword evidence="14" id="KW-1185">Reference proteome</keyword>
<keyword evidence="5" id="KW-0902">Two-component regulatory system</keyword>
<evidence type="ECO:0000256" key="3">
    <source>
        <dbReference type="ARBA" id="ARBA00022490"/>
    </source>
</evidence>
<keyword evidence="4 10" id="KW-0597">Phosphoprotein</keyword>
<dbReference type="CDD" id="cd17536">
    <property type="entry name" value="REC_YesN-like"/>
    <property type="match status" value="1"/>
</dbReference>
<keyword evidence="6" id="KW-0805">Transcription regulation</keyword>
<dbReference type="Proteomes" id="UP001652338">
    <property type="component" value="Unassembled WGS sequence"/>
</dbReference>
<evidence type="ECO:0000256" key="7">
    <source>
        <dbReference type="ARBA" id="ARBA00023125"/>
    </source>
</evidence>
<feature type="modified residue" description="4-aspartylphosphate" evidence="10">
    <location>
        <position position="56"/>
    </location>
</feature>
<dbReference type="PANTHER" id="PTHR42713">
    <property type="entry name" value="HISTIDINE KINASE-RELATED"/>
    <property type="match status" value="1"/>
</dbReference>
<evidence type="ECO:0000256" key="4">
    <source>
        <dbReference type="ARBA" id="ARBA00022553"/>
    </source>
</evidence>
<dbReference type="Gene3D" id="1.10.10.60">
    <property type="entry name" value="Homeodomain-like"/>
    <property type="match status" value="2"/>
</dbReference>
<comment type="caution">
    <text evidence="13">The sequence shown here is derived from an EMBL/GenBank/DDBJ whole genome shotgun (WGS) entry which is preliminary data.</text>
</comment>
<evidence type="ECO:0000259" key="12">
    <source>
        <dbReference type="PROSITE" id="PS50110"/>
    </source>
</evidence>
<dbReference type="SUPFAM" id="SSF46689">
    <property type="entry name" value="Homeodomain-like"/>
    <property type="match status" value="2"/>
</dbReference>
<evidence type="ECO:0000256" key="6">
    <source>
        <dbReference type="ARBA" id="ARBA00023015"/>
    </source>
</evidence>
<dbReference type="InterPro" id="IPR011006">
    <property type="entry name" value="CheY-like_superfamily"/>
</dbReference>
<feature type="domain" description="HTH araC/xylS-type" evidence="11">
    <location>
        <begin position="428"/>
        <end position="527"/>
    </location>
</feature>
<evidence type="ECO:0000256" key="1">
    <source>
        <dbReference type="ARBA" id="ARBA00004496"/>
    </source>
</evidence>
<dbReference type="EMBL" id="JAOQKE010000017">
    <property type="protein sequence ID" value="MCU6726022.1"/>
    <property type="molecule type" value="Genomic_DNA"/>
</dbReference>
<dbReference type="SUPFAM" id="SSF52172">
    <property type="entry name" value="CheY-like"/>
    <property type="match status" value="1"/>
</dbReference>
<sequence>MIIKLIIVDDEYLIRQLIRNGVEWKKLGIEVVGEMASAKEAMRQIPILKPDIVLTDICMPDVDGLEFAEQLKEQYPGIKIITVTGHELFEYARRGIRIGIDGYILKPISMEELEETVTQVRDKIRSERSRDVEIKKLSDFKKGTEKVVREYYLTRLLESDVQEDILSEQLKQELSVDKSDFIWIGVLEYNVGSLENGISQQNRKHREEWIRDYCIKQLGNILWLKDRFDRFVMLDQNPETDYSDFLRKLETNWRKNFDSPIYYGSDVIRKRQKSIHQAYESAVAKLNAALINSNNELDKAAGRLRNREKYSQLLSADKLKQLQYSMESSEPVRWDKLADEWFEEWNPVTTEDMELLRMQLMNTLFYVYMFSGNQYEELLQPVYIRFYDKSKRTKNIRELKNIFMEACGEFSGILKQGNQTTDTSNLIYSMKQYINENLDDPDFSLGTLAKEYYMNSSYLSRIFKKEIKSSFIEYLTDQRIDKAKQLLQYSDMKIYEVGERIGIYNANYFGILFKKKVGVTPVEYRKQFGK</sequence>
<dbReference type="InterPro" id="IPR018060">
    <property type="entry name" value="HTH_AraC"/>
</dbReference>
<dbReference type="Pfam" id="PF12833">
    <property type="entry name" value="HTH_18"/>
    <property type="match status" value="1"/>
</dbReference>
<name>A0ABT2SND0_9FIRM</name>
<evidence type="ECO:0000256" key="5">
    <source>
        <dbReference type="ARBA" id="ARBA00023012"/>
    </source>
</evidence>
<organism evidence="13 14">
    <name type="scientific">Muricoprocola aceti</name>
    <dbReference type="NCBI Taxonomy" id="2981772"/>
    <lineage>
        <taxon>Bacteria</taxon>
        <taxon>Bacillati</taxon>
        <taxon>Bacillota</taxon>
        <taxon>Clostridia</taxon>
        <taxon>Lachnospirales</taxon>
        <taxon>Lachnospiraceae</taxon>
        <taxon>Muricoprocola</taxon>
    </lineage>
</organism>
<dbReference type="RefSeq" id="WP_262655274.1">
    <property type="nucleotide sequence ID" value="NZ_JAOQKE010000017.1"/>
</dbReference>
<dbReference type="SMART" id="SM00342">
    <property type="entry name" value="HTH_ARAC"/>
    <property type="match status" value="1"/>
</dbReference>
<protein>
    <recommendedName>
        <fullName evidence="2">Stage 0 sporulation protein A homolog</fullName>
    </recommendedName>
</protein>
<dbReference type="InterPro" id="IPR018062">
    <property type="entry name" value="HTH_AraC-typ_CS"/>
</dbReference>
<dbReference type="InterPro" id="IPR009057">
    <property type="entry name" value="Homeodomain-like_sf"/>
</dbReference>
<dbReference type="InterPro" id="IPR001789">
    <property type="entry name" value="Sig_transdc_resp-reg_receiver"/>
</dbReference>
<feature type="domain" description="Response regulatory" evidence="12">
    <location>
        <begin position="4"/>
        <end position="121"/>
    </location>
</feature>
<evidence type="ECO:0000256" key="10">
    <source>
        <dbReference type="PROSITE-ProRule" id="PRU00169"/>
    </source>
</evidence>
<dbReference type="Gene3D" id="3.40.50.2300">
    <property type="match status" value="1"/>
</dbReference>
<gene>
    <name evidence="13" type="ORF">OCV47_11840</name>
</gene>
<keyword evidence="3" id="KW-0963">Cytoplasm</keyword>
<dbReference type="InterPro" id="IPR051552">
    <property type="entry name" value="HptR"/>
</dbReference>
<proteinExistence type="predicted"/>
<dbReference type="PROSITE" id="PS00041">
    <property type="entry name" value="HTH_ARAC_FAMILY_1"/>
    <property type="match status" value="1"/>
</dbReference>
<keyword evidence="8" id="KW-0804">Transcription</keyword>
<accession>A0ABT2SND0</accession>
<comment type="function">
    <text evidence="9">May play the central regulatory role in sporulation. It may be an element of the effector pathway responsible for the activation of sporulation genes in response to nutritional stress. Spo0A may act in concert with spo0H (a sigma factor) to control the expression of some genes that are critical to the sporulation process.</text>
</comment>
<evidence type="ECO:0000256" key="8">
    <source>
        <dbReference type="ARBA" id="ARBA00023163"/>
    </source>
</evidence>
<evidence type="ECO:0000256" key="9">
    <source>
        <dbReference type="ARBA" id="ARBA00024867"/>
    </source>
</evidence>
<dbReference type="PROSITE" id="PS01124">
    <property type="entry name" value="HTH_ARAC_FAMILY_2"/>
    <property type="match status" value="1"/>
</dbReference>
<dbReference type="SMART" id="SM00448">
    <property type="entry name" value="REC"/>
    <property type="match status" value="1"/>
</dbReference>
<dbReference type="PANTHER" id="PTHR42713:SF3">
    <property type="entry name" value="TRANSCRIPTIONAL REGULATORY PROTEIN HPTR"/>
    <property type="match status" value="1"/>
</dbReference>
<dbReference type="Pfam" id="PF00072">
    <property type="entry name" value="Response_reg"/>
    <property type="match status" value="1"/>
</dbReference>
<keyword evidence="7" id="KW-0238">DNA-binding</keyword>
<evidence type="ECO:0000259" key="11">
    <source>
        <dbReference type="PROSITE" id="PS01124"/>
    </source>
</evidence>